<evidence type="ECO:0000313" key="1">
    <source>
        <dbReference type="EMBL" id="KJA16251.1"/>
    </source>
</evidence>
<reference evidence="2" key="1">
    <citation type="submission" date="2014-04" db="EMBL/GenBank/DDBJ databases">
        <title>Evolutionary Origins and Diversification of the Mycorrhizal Mutualists.</title>
        <authorList>
            <consortium name="DOE Joint Genome Institute"/>
            <consortium name="Mycorrhizal Genomics Consortium"/>
            <person name="Kohler A."/>
            <person name="Kuo A."/>
            <person name="Nagy L.G."/>
            <person name="Floudas D."/>
            <person name="Copeland A."/>
            <person name="Barry K.W."/>
            <person name="Cichocki N."/>
            <person name="Veneault-Fourrey C."/>
            <person name="LaButti K."/>
            <person name="Lindquist E.A."/>
            <person name="Lipzen A."/>
            <person name="Lundell T."/>
            <person name="Morin E."/>
            <person name="Murat C."/>
            <person name="Riley R."/>
            <person name="Ohm R."/>
            <person name="Sun H."/>
            <person name="Tunlid A."/>
            <person name="Henrissat B."/>
            <person name="Grigoriev I.V."/>
            <person name="Hibbett D.S."/>
            <person name="Martin F."/>
        </authorList>
    </citation>
    <scope>NUCLEOTIDE SEQUENCE [LARGE SCALE GENOMIC DNA]</scope>
    <source>
        <strain evidence="2">FD-334 SS-4</strain>
    </source>
</reference>
<evidence type="ECO:0000313" key="2">
    <source>
        <dbReference type="Proteomes" id="UP000054270"/>
    </source>
</evidence>
<protein>
    <submittedName>
        <fullName evidence="1">Uncharacterized protein</fullName>
    </submittedName>
</protein>
<dbReference type="AlphaFoldDB" id="A0A0D2NI15"/>
<organism evidence="1 2">
    <name type="scientific">Hypholoma sublateritium (strain FD-334 SS-4)</name>
    <dbReference type="NCBI Taxonomy" id="945553"/>
    <lineage>
        <taxon>Eukaryota</taxon>
        <taxon>Fungi</taxon>
        <taxon>Dikarya</taxon>
        <taxon>Basidiomycota</taxon>
        <taxon>Agaricomycotina</taxon>
        <taxon>Agaricomycetes</taxon>
        <taxon>Agaricomycetidae</taxon>
        <taxon>Agaricales</taxon>
        <taxon>Agaricineae</taxon>
        <taxon>Strophariaceae</taxon>
        <taxon>Hypholoma</taxon>
    </lineage>
</organism>
<name>A0A0D2NI15_HYPSF</name>
<dbReference type="EMBL" id="KN817625">
    <property type="protein sequence ID" value="KJA16251.1"/>
    <property type="molecule type" value="Genomic_DNA"/>
</dbReference>
<sequence>MRAYPHITILVDFNMRTCWSDVLLSKPVSFPLLSRERVGDYTAILQPFWWPAPRRQNQLGIKYPFNIHDQHCSYQAPRCGQNSSFRTYIRHVLSRVSSICGVVAGVRVGIFDVNTYYCLFDAPALSAPHKYRSKALFHRSKLSRSTWPCHGPSGFVYSSVNSFYMDEDNHEVLQKCS</sequence>
<gene>
    <name evidence="1" type="ORF">HYPSUDRAFT_299901</name>
</gene>
<proteinExistence type="predicted"/>
<accession>A0A0D2NI15</accession>
<dbReference type="Proteomes" id="UP000054270">
    <property type="component" value="Unassembled WGS sequence"/>
</dbReference>
<keyword evidence="2" id="KW-1185">Reference proteome</keyword>